<name>A0A1F5LP77_PENAI</name>
<dbReference type="RefSeq" id="XP_022490453.1">
    <property type="nucleotide sequence ID" value="XM_022629929.1"/>
</dbReference>
<dbReference type="GeneID" id="34574663"/>
<protein>
    <submittedName>
        <fullName evidence="1">Uncharacterized protein</fullName>
    </submittedName>
</protein>
<dbReference type="AlphaFoldDB" id="A0A1F5LP77"/>
<proteinExistence type="predicted"/>
<evidence type="ECO:0000313" key="1">
    <source>
        <dbReference type="EMBL" id="OGE55023.1"/>
    </source>
</evidence>
<comment type="caution">
    <text evidence="1">The sequence shown here is derived from an EMBL/GenBank/DDBJ whole genome shotgun (WGS) entry which is preliminary data.</text>
</comment>
<accession>A0A1F5LP77</accession>
<gene>
    <name evidence="1" type="ORF">PENARI_c005G09023</name>
</gene>
<dbReference type="PANTHER" id="PTHR40616">
    <property type="entry name" value="LINALOOL DEHYDRATASE_ISOMERASE DOMAIN-CONTAINING PROTEIN"/>
    <property type="match status" value="1"/>
</dbReference>
<dbReference type="PANTHER" id="PTHR40616:SF1">
    <property type="entry name" value="LINALOOL DEHYDRATASE_ISOMERASE DOMAIN-CONTAINING PROTEIN"/>
    <property type="match status" value="1"/>
</dbReference>
<sequence length="552" mass="61702">MKLNNIARYAIIGTIAVNRASAAQITNSLTKNAQELFDWSMYVNDKRWDDSYKYIWYSDNGPWSTRFTAWYTAGLLYRNKGHDLSNAKAAIENIISCQMTDSYESAWYGTFKLSPDEPYPTPDSDLYPPKIYTTYDPNWREFIGTQLVQLVEEFSDLLGESLVSRIEDSLEIAAVGSMRRNGSYPEGDNLTPAYSNPAIMRAWYVSWIGQRRGNQTFINYANEQGKAILELFKSTGSNVLSEYNAPTYYGMDIWALAGAIKYGPKDAAMTKNAKIILTDLWADIAAHYNPYLVNMVGPYDRAYTRDIVSNSAVIDYFWWGLYGYGGPQSNKLESDLLYDVTQGAALALVMDVVAEHISEKDSTWLASQNYWDGERMITKKVPDALGADAEVRVVTSWISAPLMIGAEQVSETVNRGQQYVPAIVQWAGDKHHTPHPYMALFSLYPTASTIDAVAGPNSLEISYPNTTQDGTDIFTFALAQLPPNWTLVEKKVVGGLEDLPCLDVTVSAEGLKKLPVVYGASVEDNRVYNISYAVPPTFTGVPKISLKFKYTC</sequence>
<organism evidence="1 2">
    <name type="scientific">Penicillium arizonense</name>
    <dbReference type="NCBI Taxonomy" id="1835702"/>
    <lineage>
        <taxon>Eukaryota</taxon>
        <taxon>Fungi</taxon>
        <taxon>Dikarya</taxon>
        <taxon>Ascomycota</taxon>
        <taxon>Pezizomycotina</taxon>
        <taxon>Eurotiomycetes</taxon>
        <taxon>Eurotiomycetidae</taxon>
        <taxon>Eurotiales</taxon>
        <taxon>Aspergillaceae</taxon>
        <taxon>Penicillium</taxon>
    </lineage>
</organism>
<dbReference type="OrthoDB" id="2580323at2759"/>
<evidence type="ECO:0000313" key="2">
    <source>
        <dbReference type="Proteomes" id="UP000177622"/>
    </source>
</evidence>
<reference evidence="1 2" key="1">
    <citation type="journal article" date="2016" name="Sci. Rep.">
        <title>Penicillium arizonense, a new, genome sequenced fungal species, reveals a high chemical diversity in secreted metabolites.</title>
        <authorList>
            <person name="Grijseels S."/>
            <person name="Nielsen J.C."/>
            <person name="Randelovic M."/>
            <person name="Nielsen J."/>
            <person name="Nielsen K.F."/>
            <person name="Workman M."/>
            <person name="Frisvad J.C."/>
        </authorList>
    </citation>
    <scope>NUCLEOTIDE SEQUENCE [LARGE SCALE GENOMIC DNA]</scope>
    <source>
        <strain evidence="1 2">CBS 141311</strain>
    </source>
</reference>
<keyword evidence="2" id="KW-1185">Reference proteome</keyword>
<dbReference type="Proteomes" id="UP000177622">
    <property type="component" value="Unassembled WGS sequence"/>
</dbReference>
<dbReference type="EMBL" id="LXJU01000005">
    <property type="protein sequence ID" value="OGE55023.1"/>
    <property type="molecule type" value="Genomic_DNA"/>
</dbReference>